<proteinExistence type="predicted"/>
<evidence type="ECO:0000313" key="1">
    <source>
        <dbReference type="EMBL" id="KAI4869716.1"/>
    </source>
</evidence>
<dbReference type="Proteomes" id="UP001497700">
    <property type="component" value="Unassembled WGS sequence"/>
</dbReference>
<sequence length="504" mass="54618">MLRPLGICLALGSLAQNCLGSCVPHTTPCSSLTVTPPDGASLINITATERYNVTYVGQTFNGVAGIVDICDVEVYLTHGDAGDEVRFAIYLPLTGWNGRFQGTGGGGFAAGQFDIELVPAVTGGYSAGATDAGVGQAGNTDLWYNSTQLIENFVHLSLHEMTVLGKELSEKFYGRKPDYSYWFGCSTGGRQGMSEAQRYPEDYDGIFAGAPAINWDKITMADYWPLTVQSQGGDPVPLCKLGAIGNASVDACDLLDGAADGLISNPLKCEFDAKSVVGLEVRCDDNTTTTITERDATVWNRIRDGFKDEEGNFLWYGLEPGTNYYNQAVQPGFLVSLQWIRDFLLRDPSLDVSHIEQGELVDLFHQSVSEFGELWGTDNPDLSAYHARGGKLLTWHGWADDLISPLGTLDYWKRVVDLAGGEEETDEFYRVFMAPGLGHCGMGPGPQIPVDSLVPLVEWVEKGNAPETILFSGNGQSRNICKFPKELEYSGSGNVSSAASWKCI</sequence>
<keyword evidence="2" id="KW-1185">Reference proteome</keyword>
<reference evidence="1 2" key="1">
    <citation type="journal article" date="2022" name="New Phytol.">
        <title>Ecological generalism drives hyperdiversity of secondary metabolite gene clusters in xylarialean endophytes.</title>
        <authorList>
            <person name="Franco M.E.E."/>
            <person name="Wisecaver J.H."/>
            <person name="Arnold A.E."/>
            <person name="Ju Y.M."/>
            <person name="Slot J.C."/>
            <person name="Ahrendt S."/>
            <person name="Moore L.P."/>
            <person name="Eastman K.E."/>
            <person name="Scott K."/>
            <person name="Konkel Z."/>
            <person name="Mondo S.J."/>
            <person name="Kuo A."/>
            <person name="Hayes R.D."/>
            <person name="Haridas S."/>
            <person name="Andreopoulos B."/>
            <person name="Riley R."/>
            <person name="LaButti K."/>
            <person name="Pangilinan J."/>
            <person name="Lipzen A."/>
            <person name="Amirebrahimi M."/>
            <person name="Yan J."/>
            <person name="Adam C."/>
            <person name="Keymanesh K."/>
            <person name="Ng V."/>
            <person name="Louie K."/>
            <person name="Northen T."/>
            <person name="Drula E."/>
            <person name="Henrissat B."/>
            <person name="Hsieh H.M."/>
            <person name="Youens-Clark K."/>
            <person name="Lutzoni F."/>
            <person name="Miadlikowska J."/>
            <person name="Eastwood D.C."/>
            <person name="Hamelin R.C."/>
            <person name="Grigoriev I.V."/>
            <person name="U'Ren J.M."/>
        </authorList>
    </citation>
    <scope>NUCLEOTIDE SEQUENCE [LARGE SCALE GENOMIC DNA]</scope>
    <source>
        <strain evidence="1 2">CBS 119005</strain>
    </source>
</reference>
<gene>
    <name evidence="1" type="ORF">F4820DRAFT_405776</name>
</gene>
<evidence type="ECO:0000313" key="2">
    <source>
        <dbReference type="Proteomes" id="UP001497700"/>
    </source>
</evidence>
<protein>
    <submittedName>
        <fullName evidence="1">Tannase and feruloyl esterase</fullName>
    </submittedName>
</protein>
<organism evidence="1 2">
    <name type="scientific">Hypoxylon rubiginosum</name>
    <dbReference type="NCBI Taxonomy" id="110542"/>
    <lineage>
        <taxon>Eukaryota</taxon>
        <taxon>Fungi</taxon>
        <taxon>Dikarya</taxon>
        <taxon>Ascomycota</taxon>
        <taxon>Pezizomycotina</taxon>
        <taxon>Sordariomycetes</taxon>
        <taxon>Xylariomycetidae</taxon>
        <taxon>Xylariales</taxon>
        <taxon>Hypoxylaceae</taxon>
        <taxon>Hypoxylon</taxon>
    </lineage>
</organism>
<accession>A0ACB9ZDR6</accession>
<comment type="caution">
    <text evidence="1">The sequence shown here is derived from an EMBL/GenBank/DDBJ whole genome shotgun (WGS) entry which is preliminary data.</text>
</comment>
<name>A0ACB9ZDR6_9PEZI</name>
<dbReference type="EMBL" id="MU393428">
    <property type="protein sequence ID" value="KAI4869716.1"/>
    <property type="molecule type" value="Genomic_DNA"/>
</dbReference>